<organism evidence="8 9">
    <name type="scientific">Brevibacterium daeguense</name>
    <dbReference type="NCBI Taxonomy" id="909936"/>
    <lineage>
        <taxon>Bacteria</taxon>
        <taxon>Bacillati</taxon>
        <taxon>Actinomycetota</taxon>
        <taxon>Actinomycetes</taxon>
        <taxon>Micrococcales</taxon>
        <taxon>Brevibacteriaceae</taxon>
        <taxon>Brevibacterium</taxon>
    </lineage>
</organism>
<keyword evidence="2" id="KW-1003">Cell membrane</keyword>
<keyword evidence="4 6" id="KW-1133">Transmembrane helix</keyword>
<feature type="transmembrane region" description="Helical" evidence="6">
    <location>
        <begin position="48"/>
        <end position="68"/>
    </location>
</feature>
<sequence length="562" mass="61155">MNDMAEFYRHDRARRVAAYLVAGLAFVGLISAASSPLRSMLTEILQVVPFIVPGTAAVTLVFVSFALLLAARGLRRGHRLAWVASLVLLLASVVLHVVKGIDIEEAVLAAAGAVWLAANHRAFPVLPSRAATTRAILVGVGGTAVTLLVAVALAARVDRRHHRDVDQTIADLVHTMGGNNSLPVTFGGPFATPVLVAIGLGALGSALWLLLSPRFPAPLTGSAHHAERERARVVVERYGGGTLDYFALRDDKQWFFTGDSLVAHIVRGGVCLVSPDPIGPPAERAQVWMEFMTYAERSGWSVTVLGASPQWLPTYEATGLHGVYLGDEAVVDCRTFTLDGPSMKSLRRAYRRVQRAGYSASFHDPAALDEDLRRELREVSTQSRRGDVERGFSMTLSRLFDPEDTGLLLSIARDTSGRVQAFVQWVPAQGIEGWSLDVMRRRTEADLPNGVMDFLITETIYHVRDQGGCGLGLNFALFRGIVAGENKRRSARAARALLRQASRRAPIESLWKFNAKYQPSWVPRYVMVGSIDTLASQGLAIVDAEGIADIPRLGRLLSRDSP</sequence>
<evidence type="ECO:0000256" key="1">
    <source>
        <dbReference type="ARBA" id="ARBA00004651"/>
    </source>
</evidence>
<gene>
    <name evidence="8" type="ORF">GCM10022261_05170</name>
</gene>
<feature type="transmembrane region" description="Helical" evidence="6">
    <location>
        <begin position="190"/>
        <end position="211"/>
    </location>
</feature>
<protein>
    <recommendedName>
        <fullName evidence="7">Phosphatidylglycerol lysyltransferase C-terminal domain-containing protein</fullName>
    </recommendedName>
</protein>
<comment type="subcellular location">
    <subcellularLocation>
        <location evidence="1">Cell membrane</location>
        <topology evidence="1">Multi-pass membrane protein</topology>
    </subcellularLocation>
</comment>
<comment type="caution">
    <text evidence="8">The sequence shown here is derived from an EMBL/GenBank/DDBJ whole genome shotgun (WGS) entry which is preliminary data.</text>
</comment>
<evidence type="ECO:0000259" key="7">
    <source>
        <dbReference type="Pfam" id="PF09924"/>
    </source>
</evidence>
<proteinExistence type="predicted"/>
<evidence type="ECO:0000256" key="5">
    <source>
        <dbReference type="ARBA" id="ARBA00023136"/>
    </source>
</evidence>
<feature type="domain" description="Phosphatidylglycerol lysyltransferase C-terminal" evidence="7">
    <location>
        <begin position="235"/>
        <end position="527"/>
    </location>
</feature>
<evidence type="ECO:0000256" key="3">
    <source>
        <dbReference type="ARBA" id="ARBA00022692"/>
    </source>
</evidence>
<dbReference type="Pfam" id="PF09924">
    <property type="entry name" value="LPG_synthase_C"/>
    <property type="match status" value="1"/>
</dbReference>
<name>A0ABP8EG80_9MICO</name>
<dbReference type="Proteomes" id="UP001501586">
    <property type="component" value="Unassembled WGS sequence"/>
</dbReference>
<evidence type="ECO:0000256" key="6">
    <source>
        <dbReference type="SAM" id="Phobius"/>
    </source>
</evidence>
<keyword evidence="9" id="KW-1185">Reference proteome</keyword>
<dbReference type="EMBL" id="BAABAZ010000004">
    <property type="protein sequence ID" value="GAA4282986.1"/>
    <property type="molecule type" value="Genomic_DNA"/>
</dbReference>
<dbReference type="InterPro" id="IPR051211">
    <property type="entry name" value="PG_lysyltransferase"/>
</dbReference>
<reference evidence="9" key="1">
    <citation type="journal article" date="2019" name="Int. J. Syst. Evol. Microbiol.">
        <title>The Global Catalogue of Microorganisms (GCM) 10K type strain sequencing project: providing services to taxonomists for standard genome sequencing and annotation.</title>
        <authorList>
            <consortium name="The Broad Institute Genomics Platform"/>
            <consortium name="The Broad Institute Genome Sequencing Center for Infectious Disease"/>
            <person name="Wu L."/>
            <person name="Ma J."/>
        </authorList>
    </citation>
    <scope>NUCLEOTIDE SEQUENCE [LARGE SCALE GENOMIC DNA]</scope>
    <source>
        <strain evidence="9">JCM 17458</strain>
    </source>
</reference>
<keyword evidence="3 6" id="KW-0812">Transmembrane</keyword>
<evidence type="ECO:0000313" key="8">
    <source>
        <dbReference type="EMBL" id="GAA4282986.1"/>
    </source>
</evidence>
<feature type="transmembrane region" description="Helical" evidence="6">
    <location>
        <begin position="135"/>
        <end position="155"/>
    </location>
</feature>
<evidence type="ECO:0000313" key="9">
    <source>
        <dbReference type="Proteomes" id="UP001501586"/>
    </source>
</evidence>
<dbReference type="PANTHER" id="PTHR34697">
    <property type="entry name" value="PHOSPHATIDYLGLYCEROL LYSYLTRANSFERASE"/>
    <property type="match status" value="1"/>
</dbReference>
<evidence type="ECO:0000256" key="2">
    <source>
        <dbReference type="ARBA" id="ARBA00022475"/>
    </source>
</evidence>
<dbReference type="PANTHER" id="PTHR34697:SF2">
    <property type="entry name" value="PHOSPHATIDYLGLYCEROL LYSYLTRANSFERASE"/>
    <property type="match status" value="1"/>
</dbReference>
<evidence type="ECO:0000256" key="4">
    <source>
        <dbReference type="ARBA" id="ARBA00022989"/>
    </source>
</evidence>
<accession>A0ABP8EG80</accession>
<feature type="transmembrane region" description="Helical" evidence="6">
    <location>
        <begin position="80"/>
        <end position="100"/>
    </location>
</feature>
<dbReference type="RefSeq" id="WP_236864691.1">
    <property type="nucleotide sequence ID" value="NZ_BAABAZ010000004.1"/>
</dbReference>
<keyword evidence="5 6" id="KW-0472">Membrane</keyword>
<dbReference type="InterPro" id="IPR024320">
    <property type="entry name" value="LPG_synthase_C"/>
</dbReference>